<evidence type="ECO:0000313" key="3">
    <source>
        <dbReference type="Proteomes" id="UP001367508"/>
    </source>
</evidence>
<gene>
    <name evidence="2" type="ORF">VNO77_20104</name>
</gene>
<keyword evidence="1" id="KW-0175">Coiled coil</keyword>
<protein>
    <submittedName>
        <fullName evidence="2">Uncharacterized protein</fullName>
    </submittedName>
</protein>
<feature type="coiled-coil region" evidence="1">
    <location>
        <begin position="25"/>
        <end position="66"/>
    </location>
</feature>
<sequence length="310" mass="34857">MAMAGRESNPQKQLLNLIRNFAAEKSQGERRVVTLRKQIEKLTSELSEANAELENSKRCKELVEQELKGFEVQLFLNEASVQTLEARVSLIRDEISAVGSDLETIKNEEAALRDQFINNMLHLNAKIRKFLESIITCNIDAVDCAATRDAPQVIMKENDAEVALRALESQLLEIISETAQVNEEYQAEQKIYKNVQQQLIDYERKVSLMKMIVMETKELQDLTIYPYKYLIGAVVLIVSASVMSLTGNKESSKLEATYNSLGEELQRRCMCPGCHLDNLDLVGELVANQENDVLARGEGVLSPSSSKVQE</sequence>
<evidence type="ECO:0000313" key="2">
    <source>
        <dbReference type="EMBL" id="KAK7339438.1"/>
    </source>
</evidence>
<feature type="coiled-coil region" evidence="1">
    <location>
        <begin position="164"/>
        <end position="205"/>
    </location>
</feature>
<accession>A0AAN9QQ89</accession>
<dbReference type="InterPro" id="IPR053327">
    <property type="entry name" value="KIP"/>
</dbReference>
<organism evidence="2 3">
    <name type="scientific">Canavalia gladiata</name>
    <name type="common">Sword bean</name>
    <name type="synonym">Dolichos gladiatus</name>
    <dbReference type="NCBI Taxonomy" id="3824"/>
    <lineage>
        <taxon>Eukaryota</taxon>
        <taxon>Viridiplantae</taxon>
        <taxon>Streptophyta</taxon>
        <taxon>Embryophyta</taxon>
        <taxon>Tracheophyta</taxon>
        <taxon>Spermatophyta</taxon>
        <taxon>Magnoliopsida</taxon>
        <taxon>eudicotyledons</taxon>
        <taxon>Gunneridae</taxon>
        <taxon>Pentapetalae</taxon>
        <taxon>rosids</taxon>
        <taxon>fabids</taxon>
        <taxon>Fabales</taxon>
        <taxon>Fabaceae</taxon>
        <taxon>Papilionoideae</taxon>
        <taxon>50 kb inversion clade</taxon>
        <taxon>NPAAA clade</taxon>
        <taxon>indigoferoid/millettioid clade</taxon>
        <taxon>Phaseoleae</taxon>
        <taxon>Canavalia</taxon>
    </lineage>
</organism>
<proteinExistence type="predicted"/>
<keyword evidence="3" id="KW-1185">Reference proteome</keyword>
<dbReference type="PANTHER" id="PTHR36001:SF2">
    <property type="entry name" value="CTAGE FAMILY PROTEIN-RELATED"/>
    <property type="match status" value="1"/>
</dbReference>
<dbReference type="Proteomes" id="UP001367508">
    <property type="component" value="Unassembled WGS sequence"/>
</dbReference>
<dbReference type="PANTHER" id="PTHR36001">
    <property type="entry name" value="CTAGE FAMILY PROTEIN-RELATED"/>
    <property type="match status" value="1"/>
</dbReference>
<dbReference type="EMBL" id="JAYMYQ010000004">
    <property type="protein sequence ID" value="KAK7339438.1"/>
    <property type="molecule type" value="Genomic_DNA"/>
</dbReference>
<evidence type="ECO:0000256" key="1">
    <source>
        <dbReference type="SAM" id="Coils"/>
    </source>
</evidence>
<dbReference type="AlphaFoldDB" id="A0AAN9QQ89"/>
<name>A0AAN9QQ89_CANGL</name>
<reference evidence="2 3" key="1">
    <citation type="submission" date="2024-01" db="EMBL/GenBank/DDBJ databases">
        <title>The genomes of 5 underutilized Papilionoideae crops provide insights into root nodulation and disease resistanc.</title>
        <authorList>
            <person name="Jiang F."/>
        </authorList>
    </citation>
    <scope>NUCLEOTIDE SEQUENCE [LARGE SCALE GENOMIC DNA]</scope>
    <source>
        <strain evidence="2">LVBAO_FW01</strain>
        <tissue evidence="2">Leaves</tissue>
    </source>
</reference>
<comment type="caution">
    <text evidence="2">The sequence shown here is derived from an EMBL/GenBank/DDBJ whole genome shotgun (WGS) entry which is preliminary data.</text>
</comment>